<dbReference type="PANTHER" id="PTHR43194:SF2">
    <property type="entry name" value="PEROXISOMAL MEMBRANE PROTEIN LPX1"/>
    <property type="match status" value="1"/>
</dbReference>
<protein>
    <submittedName>
        <fullName evidence="2">Uncharacterized protein</fullName>
    </submittedName>
</protein>
<feature type="transmembrane region" description="Helical" evidence="1">
    <location>
        <begin position="31"/>
        <end position="53"/>
    </location>
</feature>
<comment type="caution">
    <text evidence="2">The sequence shown here is derived from an EMBL/GenBank/DDBJ whole genome shotgun (WGS) entry which is preliminary data.</text>
</comment>
<keyword evidence="3" id="KW-1185">Reference proteome</keyword>
<proteinExistence type="predicted"/>
<keyword evidence="1" id="KW-1133">Transmembrane helix</keyword>
<organism evidence="2 3">
    <name type="scientific">Heracleum sosnowskyi</name>
    <dbReference type="NCBI Taxonomy" id="360622"/>
    <lineage>
        <taxon>Eukaryota</taxon>
        <taxon>Viridiplantae</taxon>
        <taxon>Streptophyta</taxon>
        <taxon>Embryophyta</taxon>
        <taxon>Tracheophyta</taxon>
        <taxon>Spermatophyta</taxon>
        <taxon>Magnoliopsida</taxon>
        <taxon>eudicotyledons</taxon>
        <taxon>Gunneridae</taxon>
        <taxon>Pentapetalae</taxon>
        <taxon>asterids</taxon>
        <taxon>campanulids</taxon>
        <taxon>Apiales</taxon>
        <taxon>Apiaceae</taxon>
        <taxon>Apioideae</taxon>
        <taxon>apioid superclade</taxon>
        <taxon>Tordylieae</taxon>
        <taxon>Tordyliinae</taxon>
        <taxon>Heracleum</taxon>
    </lineage>
</organism>
<evidence type="ECO:0000256" key="1">
    <source>
        <dbReference type="SAM" id="Phobius"/>
    </source>
</evidence>
<keyword evidence="1" id="KW-0472">Membrane</keyword>
<dbReference type="PANTHER" id="PTHR43194">
    <property type="entry name" value="HYDROLASE ALPHA/BETA FOLD FAMILY"/>
    <property type="match status" value="1"/>
</dbReference>
<evidence type="ECO:0000313" key="3">
    <source>
        <dbReference type="Proteomes" id="UP001237642"/>
    </source>
</evidence>
<dbReference type="Proteomes" id="UP001237642">
    <property type="component" value="Unassembled WGS sequence"/>
</dbReference>
<evidence type="ECO:0000313" key="2">
    <source>
        <dbReference type="EMBL" id="KAK1383066.1"/>
    </source>
</evidence>
<dbReference type="EMBL" id="JAUIZM010000005">
    <property type="protein sequence ID" value="KAK1383066.1"/>
    <property type="molecule type" value="Genomic_DNA"/>
</dbReference>
<dbReference type="GO" id="GO:0009507">
    <property type="term" value="C:chloroplast"/>
    <property type="evidence" value="ECO:0007669"/>
    <property type="project" value="TreeGrafter"/>
</dbReference>
<dbReference type="AlphaFoldDB" id="A0AAD8IDM5"/>
<sequence length="106" mass="11826">MATTKSVVKSSSFEEIEFHKELDKLLDVLEVYALFYLVVQGFLVGSFGLTWALKNPARILKLAIMNSPLTASSPLPGLFQQLRIPLLGEFTCQNAVMVERFNEAGF</sequence>
<keyword evidence="1" id="KW-0812">Transmembrane</keyword>
<dbReference type="InterPro" id="IPR050228">
    <property type="entry name" value="Carboxylesterase_BioH"/>
</dbReference>
<gene>
    <name evidence="2" type="ORF">POM88_020801</name>
</gene>
<reference evidence="2" key="1">
    <citation type="submission" date="2023-02" db="EMBL/GenBank/DDBJ databases">
        <title>Genome of toxic invasive species Heracleum sosnowskyi carries increased number of genes despite the absence of recent whole-genome duplications.</title>
        <authorList>
            <person name="Schelkunov M."/>
            <person name="Shtratnikova V."/>
            <person name="Makarenko M."/>
            <person name="Klepikova A."/>
            <person name="Omelchenko D."/>
            <person name="Novikova G."/>
            <person name="Obukhova E."/>
            <person name="Bogdanov V."/>
            <person name="Penin A."/>
            <person name="Logacheva M."/>
        </authorList>
    </citation>
    <scope>NUCLEOTIDE SEQUENCE</scope>
    <source>
        <strain evidence="2">Hsosn_3</strain>
        <tissue evidence="2">Leaf</tissue>
    </source>
</reference>
<name>A0AAD8IDM5_9APIA</name>
<accession>A0AAD8IDM5</accession>
<reference evidence="2" key="2">
    <citation type="submission" date="2023-05" db="EMBL/GenBank/DDBJ databases">
        <authorList>
            <person name="Schelkunov M.I."/>
        </authorList>
    </citation>
    <scope>NUCLEOTIDE SEQUENCE</scope>
    <source>
        <strain evidence="2">Hsosn_3</strain>
        <tissue evidence="2">Leaf</tissue>
    </source>
</reference>